<accession>A0ABN3B073</accession>
<protein>
    <recommendedName>
        <fullName evidence="2">GPI inositol-deacylase PGAP1-like alpha/beta domain-containing protein</fullName>
    </recommendedName>
</protein>
<dbReference type="Pfam" id="PF07819">
    <property type="entry name" value="PGAP1"/>
    <property type="match status" value="1"/>
</dbReference>
<dbReference type="InterPro" id="IPR029058">
    <property type="entry name" value="AB_hydrolase_fold"/>
</dbReference>
<feature type="compositionally biased region" description="Polar residues" evidence="1">
    <location>
        <begin position="107"/>
        <end position="116"/>
    </location>
</feature>
<dbReference type="SUPFAM" id="SSF53474">
    <property type="entry name" value="alpha/beta-Hydrolases"/>
    <property type="match status" value="1"/>
</dbReference>
<evidence type="ECO:0000313" key="3">
    <source>
        <dbReference type="EMBL" id="GAA2177538.1"/>
    </source>
</evidence>
<dbReference type="Gene3D" id="3.40.50.1820">
    <property type="entry name" value="alpha/beta hydrolase"/>
    <property type="match status" value="1"/>
</dbReference>
<comment type="caution">
    <text evidence="3">The sequence shown here is derived from an EMBL/GenBank/DDBJ whole genome shotgun (WGS) entry which is preliminary data.</text>
</comment>
<organism evidence="3 4">
    <name type="scientific">Arthrobacter parietis</name>
    <dbReference type="NCBI Taxonomy" id="271434"/>
    <lineage>
        <taxon>Bacteria</taxon>
        <taxon>Bacillati</taxon>
        <taxon>Actinomycetota</taxon>
        <taxon>Actinomycetes</taxon>
        <taxon>Micrococcales</taxon>
        <taxon>Micrococcaceae</taxon>
        <taxon>Arthrobacter</taxon>
    </lineage>
</organism>
<keyword evidence="4" id="KW-1185">Reference proteome</keyword>
<name>A0ABN3B073_9MICC</name>
<dbReference type="RefSeq" id="WP_346028705.1">
    <property type="nucleotide sequence ID" value="NZ_BAAAON010000003.1"/>
</dbReference>
<dbReference type="EMBL" id="BAAAON010000003">
    <property type="protein sequence ID" value="GAA2177538.1"/>
    <property type="molecule type" value="Genomic_DNA"/>
</dbReference>
<evidence type="ECO:0000313" key="4">
    <source>
        <dbReference type="Proteomes" id="UP001500974"/>
    </source>
</evidence>
<gene>
    <name evidence="3" type="ORF">GCM10009784_28610</name>
</gene>
<dbReference type="InterPro" id="IPR012908">
    <property type="entry name" value="PGAP1-ab_dom-like"/>
</dbReference>
<feature type="region of interest" description="Disordered" evidence="1">
    <location>
        <begin position="85"/>
        <end position="116"/>
    </location>
</feature>
<evidence type="ECO:0000256" key="1">
    <source>
        <dbReference type="SAM" id="MobiDB-lite"/>
    </source>
</evidence>
<evidence type="ECO:0000259" key="2">
    <source>
        <dbReference type="Pfam" id="PF07819"/>
    </source>
</evidence>
<proteinExistence type="predicted"/>
<feature type="domain" description="GPI inositol-deacylase PGAP1-like alpha/beta" evidence="2">
    <location>
        <begin position="339"/>
        <end position="445"/>
    </location>
</feature>
<sequence>MSQLLGMDPGQVRQLARSLENAAAHFELVGRQVSGKLSVIGWQGGDADYFRADWAGRHRPTLLGIAEQLRQAALEVVGHADAQEGTSATGAVGPPAPSAAQPLASSTRETSGDDNGNWITDGLAWVAGGADWVVDTTADGAEWFGNQAELGYGNIAESFRDLVDGGIHAGGLFDEMLAGSPPSIMELSASVALAGSSLVDFAVTAGTFGQWAPLLLDDGTPWAGEPIPVSVSRDGMNRGPSQHLDSVVPTDLAALAFLTAQAYGDASNPSTADGAVRITRVENAEGPAYILSIPGTQSWNPVTSAISADLTGNLVSASGQMSTAAATVALAMERAGIEPGAPVMLSGHSQGGMIAASLASDPVFLERYNVTNVMTFGSPVDGTAMPSNVDVISFQHQNDVVPRLDLGGTSVNGAVPEQSGEQVTLPDPPGSGWSDVAANHDYNNYAHSISEAEDDPANRAFQYAQSPSTQRFLTGDTSAVESFVIPVGRRQQ</sequence>
<reference evidence="3 4" key="1">
    <citation type="journal article" date="2019" name="Int. J. Syst. Evol. Microbiol.">
        <title>The Global Catalogue of Microorganisms (GCM) 10K type strain sequencing project: providing services to taxonomists for standard genome sequencing and annotation.</title>
        <authorList>
            <consortium name="The Broad Institute Genomics Platform"/>
            <consortium name="The Broad Institute Genome Sequencing Center for Infectious Disease"/>
            <person name="Wu L."/>
            <person name="Ma J."/>
        </authorList>
    </citation>
    <scope>NUCLEOTIDE SEQUENCE [LARGE SCALE GENOMIC DNA]</scope>
    <source>
        <strain evidence="3 4">JCM 14917</strain>
    </source>
</reference>
<dbReference type="Proteomes" id="UP001500974">
    <property type="component" value="Unassembled WGS sequence"/>
</dbReference>